<evidence type="ECO:0000256" key="6">
    <source>
        <dbReference type="ARBA" id="ARBA00023186"/>
    </source>
</evidence>
<dbReference type="PANTHER" id="PTHR46365">
    <property type="entry name" value="COPPER TRANSPORT PROTEIN ATOX1"/>
    <property type="match status" value="1"/>
</dbReference>
<evidence type="ECO:0000313" key="9">
    <source>
        <dbReference type="EMBL" id="WFD36285.1"/>
    </source>
</evidence>
<keyword evidence="3" id="KW-0187">Copper transport</keyword>
<comment type="similarity">
    <text evidence="7">Belongs to the ATX1 family.</text>
</comment>
<dbReference type="PANTHER" id="PTHR46365:SF1">
    <property type="entry name" value="COPPER TRANSPORT PROTEIN ATOX1"/>
    <property type="match status" value="1"/>
</dbReference>
<proteinExistence type="inferred from homology"/>
<keyword evidence="4" id="KW-0186">Copper</keyword>
<evidence type="ECO:0000256" key="5">
    <source>
        <dbReference type="ARBA" id="ARBA00023065"/>
    </source>
</evidence>
<dbReference type="Pfam" id="PF00403">
    <property type="entry name" value="HMA"/>
    <property type="match status" value="1"/>
</dbReference>
<gene>
    <name evidence="9" type="primary">ATX1</name>
    <name evidence="9" type="ORF">MCUN1_003163</name>
</gene>
<keyword evidence="10" id="KW-1185">Reference proteome</keyword>
<dbReference type="SUPFAM" id="SSF55008">
    <property type="entry name" value="HMA, heavy metal-associated domain"/>
    <property type="match status" value="1"/>
</dbReference>
<dbReference type="InterPro" id="IPR036163">
    <property type="entry name" value="HMA_dom_sf"/>
</dbReference>
<dbReference type="PROSITE" id="PS50846">
    <property type="entry name" value="HMA_2"/>
    <property type="match status" value="1"/>
</dbReference>
<dbReference type="GO" id="GO:0006825">
    <property type="term" value="P:copper ion transport"/>
    <property type="evidence" value="ECO:0007669"/>
    <property type="project" value="UniProtKB-KW"/>
</dbReference>
<dbReference type="FunFam" id="3.30.70.100:FF:000008">
    <property type="entry name" value="Copper transport protein ATOX1"/>
    <property type="match status" value="1"/>
</dbReference>
<evidence type="ECO:0000313" key="10">
    <source>
        <dbReference type="Proteomes" id="UP001219933"/>
    </source>
</evidence>
<accession>A0AAF0J7P2</accession>
<evidence type="ECO:0000256" key="7">
    <source>
        <dbReference type="ARBA" id="ARBA00038171"/>
    </source>
</evidence>
<dbReference type="EMBL" id="CP119880">
    <property type="protein sequence ID" value="WFD36285.1"/>
    <property type="molecule type" value="Genomic_DNA"/>
</dbReference>
<dbReference type="CDD" id="cd00371">
    <property type="entry name" value="HMA"/>
    <property type="match status" value="1"/>
</dbReference>
<keyword evidence="6" id="KW-0143">Chaperone</keyword>
<keyword evidence="2" id="KW-0479">Metal-binding</keyword>
<sequence>MSEHEYHFEVKMACSSCSGAVERVLSRLEGVTSYNVNLEKQTVDVKGTVDYDTVLEKIKKTGKQVLAGSVVA</sequence>
<evidence type="ECO:0000256" key="2">
    <source>
        <dbReference type="ARBA" id="ARBA00022723"/>
    </source>
</evidence>
<dbReference type="GO" id="GO:0005829">
    <property type="term" value="C:cytosol"/>
    <property type="evidence" value="ECO:0007669"/>
    <property type="project" value="TreeGrafter"/>
</dbReference>
<feature type="domain" description="HMA" evidence="8">
    <location>
        <begin position="3"/>
        <end position="66"/>
    </location>
</feature>
<dbReference type="InterPro" id="IPR006121">
    <property type="entry name" value="HMA_dom"/>
</dbReference>
<keyword evidence="5" id="KW-0406">Ion transport</keyword>
<evidence type="ECO:0000256" key="4">
    <source>
        <dbReference type="ARBA" id="ARBA00023008"/>
    </source>
</evidence>
<evidence type="ECO:0000259" key="8">
    <source>
        <dbReference type="PROSITE" id="PS50846"/>
    </source>
</evidence>
<dbReference type="Gene3D" id="3.30.70.100">
    <property type="match status" value="1"/>
</dbReference>
<keyword evidence="1" id="KW-0813">Transport</keyword>
<dbReference type="Proteomes" id="UP001219933">
    <property type="component" value="Chromosome 4"/>
</dbReference>
<reference evidence="9" key="1">
    <citation type="submission" date="2023-03" db="EMBL/GenBank/DDBJ databases">
        <title>Mating type loci evolution in Malassezia.</title>
        <authorList>
            <person name="Coelho M.A."/>
        </authorList>
    </citation>
    <scope>NUCLEOTIDE SEQUENCE</scope>
    <source>
        <strain evidence="9">CBS 11721</strain>
    </source>
</reference>
<dbReference type="GO" id="GO:0016531">
    <property type="term" value="F:copper chaperone activity"/>
    <property type="evidence" value="ECO:0007669"/>
    <property type="project" value="TreeGrafter"/>
</dbReference>
<dbReference type="GO" id="GO:0046872">
    <property type="term" value="F:metal ion binding"/>
    <property type="evidence" value="ECO:0007669"/>
    <property type="project" value="UniProtKB-KW"/>
</dbReference>
<evidence type="ECO:0000256" key="3">
    <source>
        <dbReference type="ARBA" id="ARBA00022796"/>
    </source>
</evidence>
<protein>
    <submittedName>
        <fullName evidence="9">Cytosolic copper metallochaperone</fullName>
    </submittedName>
</protein>
<dbReference type="InterPro" id="IPR051881">
    <property type="entry name" value="Copper_transport_ATOX1-like"/>
</dbReference>
<organism evidence="9 10">
    <name type="scientific">Malassezia cuniculi</name>
    <dbReference type="NCBI Taxonomy" id="948313"/>
    <lineage>
        <taxon>Eukaryota</taxon>
        <taxon>Fungi</taxon>
        <taxon>Dikarya</taxon>
        <taxon>Basidiomycota</taxon>
        <taxon>Ustilaginomycotina</taxon>
        <taxon>Malasseziomycetes</taxon>
        <taxon>Malasseziales</taxon>
        <taxon>Malasseziaceae</taxon>
        <taxon>Malassezia</taxon>
    </lineage>
</organism>
<dbReference type="AlphaFoldDB" id="A0AAF0J7P2"/>
<name>A0AAF0J7P2_9BASI</name>
<evidence type="ECO:0000256" key="1">
    <source>
        <dbReference type="ARBA" id="ARBA00022448"/>
    </source>
</evidence>